<evidence type="ECO:0000313" key="2">
    <source>
        <dbReference type="EMBL" id="QLQ30364.1"/>
    </source>
</evidence>
<proteinExistence type="predicted"/>
<sequence>MPASSSLWSRLFAWLFGRNASVPTETPTAAPNVTPAPAPSPPPTQPVAPVAPPVPAPPVFAPQGDREQPVVPDLPTGGVLPTEGVNLGFRMLWNNHPAIADGDVFPCKDGQGNPYFGNQCGIMMGSCLLRSGLLAGYDQSVCWYSGHRGHTLRARELAEWMRRHPDRFGLVEIRSNVSWGAFNGRTGFVCFQNFWGEGNQGDHIDLWDGTGLVRRETDASLEEGMAHGSLDYFERSEEVWFYRALGSLAAVALPLFLLAACDSGSQPEDRPLVLPERLDKPHVSDQASVGGLHLALWDDGGGCKLQVGQAAPSTWLKPMAPCYFMLSPGGQRVQVYRHDKTTLVVAVIGTPAKGERCGQEVQGLVVKNGNVTPSSAGMQGSVYCAAQGLQNYQYDLLAK</sequence>
<dbReference type="Proteomes" id="UP000510621">
    <property type="component" value="Chromosome"/>
</dbReference>
<protein>
    <submittedName>
        <fullName evidence="2">Uncharacterized protein</fullName>
    </submittedName>
</protein>
<organism evidence="2 3">
    <name type="scientific">Candidatus Thiothrix singaporensis</name>
    <dbReference type="NCBI Taxonomy" id="2799669"/>
    <lineage>
        <taxon>Bacteria</taxon>
        <taxon>Pseudomonadati</taxon>
        <taxon>Pseudomonadota</taxon>
        <taxon>Gammaproteobacteria</taxon>
        <taxon>Thiotrichales</taxon>
        <taxon>Thiotrichaceae</taxon>
        <taxon>Thiothrix</taxon>
    </lineage>
</organism>
<evidence type="ECO:0000256" key="1">
    <source>
        <dbReference type="SAM" id="MobiDB-lite"/>
    </source>
</evidence>
<gene>
    <name evidence="2" type="ORF">HZT40_00645</name>
</gene>
<dbReference type="Pfam" id="PF14113">
    <property type="entry name" value="Tae4"/>
    <property type="match status" value="1"/>
</dbReference>
<keyword evidence="3" id="KW-1185">Reference proteome</keyword>
<accession>A0A7L6AML3</accession>
<reference evidence="2" key="1">
    <citation type="submission" date="2020-06" db="EMBL/GenBank/DDBJ databases">
        <title>Analysis procedures for assessing recovery of high quality, complete, closed genomes from Nanopore long read metagenome sequencing.</title>
        <authorList>
            <person name="Bessarab I."/>
            <person name="Arumugam K."/>
            <person name="Haryono M."/>
            <person name="Liu X."/>
            <person name="Roy S."/>
            <person name="Zuniga-Montanez R.E."/>
            <person name="Qiu G."/>
            <person name="Drautz-Moses D.I."/>
            <person name="Law Y.Y."/>
            <person name="Wuertz S."/>
            <person name="Lauro F.M."/>
            <person name="Huson D.H."/>
            <person name="Williams R.B."/>
        </authorList>
    </citation>
    <scope>NUCLEOTIDE SEQUENCE [LARGE SCALE GENOMIC DNA]</scope>
    <source>
        <strain evidence="2">SSD2</strain>
    </source>
</reference>
<dbReference type="AlphaFoldDB" id="A0A7L6AML3"/>
<dbReference type="KEGG" id="this:HZT40_00645"/>
<evidence type="ECO:0000313" key="3">
    <source>
        <dbReference type="Proteomes" id="UP000510621"/>
    </source>
</evidence>
<feature type="compositionally biased region" description="Pro residues" evidence="1">
    <location>
        <begin position="34"/>
        <end position="47"/>
    </location>
</feature>
<feature type="region of interest" description="Disordered" evidence="1">
    <location>
        <begin position="25"/>
        <end position="47"/>
    </location>
</feature>
<dbReference type="EMBL" id="CP059265">
    <property type="protein sequence ID" value="QLQ30364.1"/>
    <property type="molecule type" value="Genomic_DNA"/>
</dbReference>
<name>A0A7L6AML3_9GAMM</name>
<dbReference type="InterPro" id="IPR025562">
    <property type="entry name" value="Tae4"/>
</dbReference>
<dbReference type="Gene3D" id="3.90.1720.80">
    <property type="match status" value="1"/>
</dbReference>